<protein>
    <submittedName>
        <fullName evidence="2">Uncharacterized protein</fullName>
    </submittedName>
</protein>
<reference evidence="2" key="2">
    <citation type="submission" date="2021-04" db="EMBL/GenBank/DDBJ databases">
        <authorList>
            <person name="Podell S."/>
        </authorList>
    </citation>
    <scope>NUCLEOTIDE SEQUENCE</scope>
    <source>
        <strain evidence="2">Hildebrandi</strain>
    </source>
</reference>
<feature type="compositionally biased region" description="Polar residues" evidence="1">
    <location>
        <begin position="20"/>
        <end position="36"/>
    </location>
</feature>
<sequence length="79" mass="8922">MAEEEVVKHEKGIIEDVETQPFSFENNGSPETSPMQKASRRTKKDLHAFLEKSGSNNENSLTDLTDHTTENNMTVEVEI</sequence>
<proteinExistence type="predicted"/>
<dbReference type="EMBL" id="JAGRRH010000020">
    <property type="protein sequence ID" value="KAG7348383.1"/>
    <property type="molecule type" value="Genomic_DNA"/>
</dbReference>
<keyword evidence="3" id="KW-1185">Reference proteome</keyword>
<comment type="caution">
    <text evidence="2">The sequence shown here is derived from an EMBL/GenBank/DDBJ whole genome shotgun (WGS) entry which is preliminary data.</text>
</comment>
<gene>
    <name evidence="2" type="ORF">IV203_017088</name>
</gene>
<feature type="compositionally biased region" description="Basic and acidic residues" evidence="1">
    <location>
        <begin position="1"/>
        <end position="14"/>
    </location>
</feature>
<organism evidence="2 3">
    <name type="scientific">Nitzschia inconspicua</name>
    <dbReference type="NCBI Taxonomy" id="303405"/>
    <lineage>
        <taxon>Eukaryota</taxon>
        <taxon>Sar</taxon>
        <taxon>Stramenopiles</taxon>
        <taxon>Ochrophyta</taxon>
        <taxon>Bacillariophyta</taxon>
        <taxon>Bacillariophyceae</taxon>
        <taxon>Bacillariophycidae</taxon>
        <taxon>Bacillariales</taxon>
        <taxon>Bacillariaceae</taxon>
        <taxon>Nitzschia</taxon>
    </lineage>
</organism>
<name>A0A9K3KR07_9STRA</name>
<dbReference type="AlphaFoldDB" id="A0A9K3KR07"/>
<evidence type="ECO:0000313" key="2">
    <source>
        <dbReference type="EMBL" id="KAG7348383.1"/>
    </source>
</evidence>
<accession>A0A9K3KR07</accession>
<feature type="region of interest" description="Disordered" evidence="1">
    <location>
        <begin position="1"/>
        <end position="79"/>
    </location>
</feature>
<reference evidence="2" key="1">
    <citation type="journal article" date="2021" name="Sci. Rep.">
        <title>Diploid genomic architecture of Nitzschia inconspicua, an elite biomass production diatom.</title>
        <authorList>
            <person name="Oliver A."/>
            <person name="Podell S."/>
            <person name="Pinowska A."/>
            <person name="Traller J.C."/>
            <person name="Smith S.R."/>
            <person name="McClure R."/>
            <person name="Beliaev A."/>
            <person name="Bohutskyi P."/>
            <person name="Hill E.A."/>
            <person name="Rabines A."/>
            <person name="Zheng H."/>
            <person name="Allen L.Z."/>
            <person name="Kuo A."/>
            <person name="Grigoriev I.V."/>
            <person name="Allen A.E."/>
            <person name="Hazlebeck D."/>
            <person name="Allen E.E."/>
        </authorList>
    </citation>
    <scope>NUCLEOTIDE SEQUENCE</scope>
    <source>
        <strain evidence="2">Hildebrandi</strain>
    </source>
</reference>
<evidence type="ECO:0000256" key="1">
    <source>
        <dbReference type="SAM" id="MobiDB-lite"/>
    </source>
</evidence>
<evidence type="ECO:0000313" key="3">
    <source>
        <dbReference type="Proteomes" id="UP000693970"/>
    </source>
</evidence>
<dbReference type="Proteomes" id="UP000693970">
    <property type="component" value="Unassembled WGS sequence"/>
</dbReference>
<feature type="compositionally biased region" description="Polar residues" evidence="1">
    <location>
        <begin position="53"/>
        <end position="63"/>
    </location>
</feature>
<feature type="compositionally biased region" description="Polar residues" evidence="1">
    <location>
        <begin position="70"/>
        <end position="79"/>
    </location>
</feature>